<evidence type="ECO:0000256" key="3">
    <source>
        <dbReference type="ARBA" id="ARBA00022478"/>
    </source>
</evidence>
<comment type="subcellular location">
    <subcellularLocation>
        <location evidence="1">Nucleus</location>
    </subcellularLocation>
</comment>
<dbReference type="SUPFAM" id="SSF56553">
    <property type="entry name" value="Insert subdomain of RNA polymerase alpha subunit"/>
    <property type="match status" value="1"/>
</dbReference>
<evidence type="ECO:0000256" key="1">
    <source>
        <dbReference type="ARBA" id="ARBA00004123"/>
    </source>
</evidence>
<keyword evidence="5" id="KW-0539">Nucleus</keyword>
<keyword evidence="10" id="KW-1185">Reference proteome</keyword>
<dbReference type="SMART" id="SM00662">
    <property type="entry name" value="RPOLD"/>
    <property type="match status" value="1"/>
</dbReference>
<dbReference type="Pfam" id="PF01193">
    <property type="entry name" value="RNA_pol_L"/>
    <property type="match status" value="1"/>
</dbReference>
<reference evidence="10" key="1">
    <citation type="submission" date="2017-03" db="EMBL/GenBank/DDBJ databases">
        <authorList>
            <person name="Sharma R."/>
            <person name="Thines M."/>
        </authorList>
    </citation>
    <scope>NUCLEOTIDE SEQUENCE [LARGE SCALE GENOMIC DNA]</scope>
</reference>
<dbReference type="EMBL" id="FWEW01000837">
    <property type="protein sequence ID" value="SLM35883.1"/>
    <property type="molecule type" value="Genomic_DNA"/>
</dbReference>
<dbReference type="InterPro" id="IPR011262">
    <property type="entry name" value="DNA-dir_RNA_pol_insert"/>
</dbReference>
<comment type="subunit">
    <text evidence="2">Component of the RNA polymerase II (Pol II) complex consisting of 12 subunits.</text>
</comment>
<dbReference type="PROSITE" id="PS00446">
    <property type="entry name" value="RNA_POL_D_30KD"/>
    <property type="match status" value="1"/>
</dbReference>
<dbReference type="FunFam" id="2.170.120.12:FF:000002">
    <property type="entry name" value="DNA-directed RNA polymerase II subunit RPB3"/>
    <property type="match status" value="1"/>
</dbReference>
<dbReference type="InterPro" id="IPR011263">
    <property type="entry name" value="DNA-dir_RNA_pol_RpoA/D/Rpb3"/>
</dbReference>
<comment type="similarity">
    <text evidence="6">Belongs to the archaeal Rpo3/eukaryotic RPB3 RNA polymerase subunit family.</text>
</comment>
<dbReference type="GO" id="GO:0003899">
    <property type="term" value="F:DNA-directed RNA polymerase activity"/>
    <property type="evidence" value="ECO:0007669"/>
    <property type="project" value="InterPro"/>
</dbReference>
<sequence>MMNYDAMAMDTEDIGPRVTVREAATDHVDFTLANVDLAFANSLRRTILAEVPTMAIDLVEVEANTSVLADEFIAHRLGLIPLNSKQVDDVLYTRDCDCDQYCENCSVTLTLHARCTGDEVMRVYARDLVVGEPRPNEWVGNPVITDPEGLGSVICKLRKGQELRMKCIAKKGIAKEHAKWAPTSAVGFEYDPHNKLRHLDYWYEEDPVKEWPKSKNSTWEEPPQEGEPFDYDAVPSGFYFEVESVGNLEPDSIIQQGIKVMQQKLAAVIQELTGDEGRNGVNGDGMDGYVPRSPDGINGAADYAMDQGYTTPYVNGGGASAWGGGATPYGATPYGQNGWAA</sequence>
<dbReference type="HAMAP" id="MF_00320">
    <property type="entry name" value="RNApol_arch_Rpo3"/>
    <property type="match status" value="1"/>
</dbReference>
<dbReference type="AlphaFoldDB" id="A0A1W5CYC6"/>
<name>A0A1W5CYC6_9LECA</name>
<dbReference type="Gene3D" id="3.30.1360.10">
    <property type="entry name" value="RNA polymerase, RBP11-like subunit"/>
    <property type="match status" value="1"/>
</dbReference>
<dbReference type="InterPro" id="IPR001514">
    <property type="entry name" value="DNA-dir_RNA_pol_30-40kDasu_CS"/>
</dbReference>
<proteinExistence type="inferred from homology"/>
<dbReference type="InterPro" id="IPR036643">
    <property type="entry name" value="RNApol_insert_sf"/>
</dbReference>
<dbReference type="PANTHER" id="PTHR11800">
    <property type="entry name" value="DNA-DIRECTED RNA POLYMERASE"/>
    <property type="match status" value="1"/>
</dbReference>
<evidence type="ECO:0000256" key="5">
    <source>
        <dbReference type="ARBA" id="ARBA00023242"/>
    </source>
</evidence>
<evidence type="ECO:0000313" key="9">
    <source>
        <dbReference type="EMBL" id="SLM35883.1"/>
    </source>
</evidence>
<evidence type="ECO:0000256" key="4">
    <source>
        <dbReference type="ARBA" id="ARBA00023163"/>
    </source>
</evidence>
<dbReference type="NCBIfam" id="NF001988">
    <property type="entry name" value="PRK00783.1"/>
    <property type="match status" value="1"/>
</dbReference>
<dbReference type="InterPro" id="IPR036603">
    <property type="entry name" value="RBP11-like"/>
</dbReference>
<dbReference type="Pfam" id="PF01000">
    <property type="entry name" value="RNA_pol_A_bac"/>
    <property type="match status" value="1"/>
</dbReference>
<dbReference type="InterPro" id="IPR022842">
    <property type="entry name" value="RNAP_Rpo3/Rpb3/RPAC1"/>
</dbReference>
<evidence type="ECO:0000256" key="7">
    <source>
        <dbReference type="ARBA" id="ARBA00072506"/>
    </source>
</evidence>
<protein>
    <recommendedName>
        <fullName evidence="7">DNA-directed RNA polymerase II subunit RPB3</fullName>
    </recommendedName>
</protein>
<dbReference type="GO" id="GO:0046983">
    <property type="term" value="F:protein dimerization activity"/>
    <property type="evidence" value="ECO:0007669"/>
    <property type="project" value="InterPro"/>
</dbReference>
<evidence type="ECO:0000256" key="6">
    <source>
        <dbReference type="ARBA" id="ARBA00025804"/>
    </source>
</evidence>
<dbReference type="Gene3D" id="2.170.120.12">
    <property type="entry name" value="DNA-directed RNA polymerase, insert domain"/>
    <property type="match status" value="1"/>
</dbReference>
<dbReference type="GO" id="GO:0003677">
    <property type="term" value="F:DNA binding"/>
    <property type="evidence" value="ECO:0007669"/>
    <property type="project" value="InterPro"/>
</dbReference>
<dbReference type="InterPro" id="IPR050518">
    <property type="entry name" value="Rpo3/RPB3_RNA_Pol_subunit"/>
</dbReference>
<evidence type="ECO:0000256" key="2">
    <source>
        <dbReference type="ARBA" id="ARBA00011730"/>
    </source>
</evidence>
<dbReference type="GO" id="GO:0006366">
    <property type="term" value="P:transcription by RNA polymerase II"/>
    <property type="evidence" value="ECO:0007669"/>
    <property type="project" value="TreeGrafter"/>
</dbReference>
<dbReference type="PANTHER" id="PTHR11800:SF2">
    <property type="entry name" value="DNA-DIRECTED RNA POLYMERASE II SUBUNIT RPB3"/>
    <property type="match status" value="1"/>
</dbReference>
<organism evidence="9 10">
    <name type="scientific">Lasallia pustulata</name>
    <dbReference type="NCBI Taxonomy" id="136370"/>
    <lineage>
        <taxon>Eukaryota</taxon>
        <taxon>Fungi</taxon>
        <taxon>Dikarya</taxon>
        <taxon>Ascomycota</taxon>
        <taxon>Pezizomycotina</taxon>
        <taxon>Lecanoromycetes</taxon>
        <taxon>OSLEUM clade</taxon>
        <taxon>Umbilicariomycetidae</taxon>
        <taxon>Umbilicariales</taxon>
        <taxon>Umbilicariaceae</taxon>
        <taxon>Lasallia</taxon>
    </lineage>
</organism>
<accession>A0A1W5CYC6</accession>
<dbReference type="Proteomes" id="UP000192927">
    <property type="component" value="Unassembled WGS sequence"/>
</dbReference>
<keyword evidence="4" id="KW-0804">Transcription</keyword>
<keyword evidence="3" id="KW-0240">DNA-directed RNA polymerase</keyword>
<evidence type="ECO:0000313" key="10">
    <source>
        <dbReference type="Proteomes" id="UP000192927"/>
    </source>
</evidence>
<dbReference type="GO" id="GO:0005665">
    <property type="term" value="C:RNA polymerase II, core complex"/>
    <property type="evidence" value="ECO:0007669"/>
    <property type="project" value="TreeGrafter"/>
</dbReference>
<dbReference type="SUPFAM" id="SSF55257">
    <property type="entry name" value="RBP11-like subunits of RNA polymerase"/>
    <property type="match status" value="1"/>
</dbReference>
<evidence type="ECO:0000259" key="8">
    <source>
        <dbReference type="SMART" id="SM00662"/>
    </source>
</evidence>
<feature type="domain" description="DNA-directed RNA polymerase RpoA/D/Rpb3-type" evidence="8">
    <location>
        <begin position="27"/>
        <end position="271"/>
    </location>
</feature>
<dbReference type="CDD" id="cd07031">
    <property type="entry name" value="RNAP_II_RPB3"/>
    <property type="match status" value="1"/>
</dbReference>